<accession>A0ABN9QKR8</accession>
<feature type="region of interest" description="Disordered" evidence="7">
    <location>
        <begin position="814"/>
        <end position="875"/>
    </location>
</feature>
<evidence type="ECO:0000256" key="2">
    <source>
        <dbReference type="ARBA" id="ARBA00022448"/>
    </source>
</evidence>
<name>A0ABN9QKR8_9DINO</name>
<evidence type="ECO:0000256" key="3">
    <source>
        <dbReference type="ARBA" id="ARBA00022692"/>
    </source>
</evidence>
<dbReference type="PANTHER" id="PTHR11878:SF65">
    <property type="entry name" value="NA_CA-EXCHANGE PROTEIN, ISOFORM G"/>
    <property type="match status" value="1"/>
</dbReference>
<protein>
    <recommendedName>
        <fullName evidence="8">Sodium/calcium exchanger membrane region domain-containing protein</fullName>
    </recommendedName>
</protein>
<sequence length="905" mass="95746">MSGEPGKKNNCAVTPRELSCLIVPLGGRWRLPDSITAITFVALGTSLPDTFASRTAAIEDPTADASVGNVTGSNSVNVFLGLGLPWIMSNAYWDWHRGTAFVVTGGSLVFSVQVYMVCAGACLCVLLLRRLHPAIAAELGGPTACSLLSGGLAARCCAPRPPWRAAAGGLRRTKYVGRSGALETTLVARVTKLLGQQARFVATDLLALAQEASSWGPELERAEAAHATVWRHLRQQPCRPEVFWVPAHQDVDGYLAAGLHPVLCAGNLWADWFAKQGALQHTVPQVSTEFYAIELQYSKQVADYIRWGVQRCLAIGDWAPEARCVPAAPPPPAPKLTAVECSLVRVQGTRGMLCTERGRRSRAEAGAAAQQSARWRISVRGHTGWATLKAWGPRRCSRATVAGPASWRRGRTLWLHEGDGRGVALRLGHRLRRAGPAIYCEICVARMQARAARGLQKARCGPPTDKGHHQRTCVSNLVARRDRLQRGLGPKTGKSWATGTLVHGERSSVDDSPEEGTDEAVAAQGSAEVPLADAQGTATRGSPAAPCGGRAEEAQMADAQETATRGAPAALRGGRAEEAPLAEVQGAAARGAPELPRGGRTEASRLLAEVVARRSVCAAPAPSWQERLEVLRRRVATRGAGPACVAAGGAGSVSKAQVVMALTDTGGSAAGLMPPPGRSLRALPQRPPRPLALERRLDRWGRWWIEPLLDADGAASGWLDRCAPYAEAVLAAFPPGDGQRGSAAGGGVAPPRLEPRSEAARRLRRASFGPHAEPAVRRRQHAEVRGVYCLRSWQAAPAGLLPALGWARAARRRPRPGAAAAPREGQGAQAVSQDRGGGEGSDVGEGRRRRRAALAAGRVRQTRRRGRLGGGLHGSGAVHLAQVGRRRGSGGDAVVVPFGLAIDLI</sequence>
<keyword evidence="10" id="KW-1185">Reference proteome</keyword>
<evidence type="ECO:0000256" key="7">
    <source>
        <dbReference type="SAM" id="MobiDB-lite"/>
    </source>
</evidence>
<keyword evidence="4" id="KW-1133">Transmembrane helix</keyword>
<evidence type="ECO:0000256" key="1">
    <source>
        <dbReference type="ARBA" id="ARBA00004127"/>
    </source>
</evidence>
<comment type="subcellular location">
    <subcellularLocation>
        <location evidence="1">Endomembrane system</location>
        <topology evidence="1">Multi-pass membrane protein</topology>
    </subcellularLocation>
</comment>
<gene>
    <name evidence="9" type="ORF">PCOR1329_LOCUS11975</name>
</gene>
<evidence type="ECO:0000313" key="10">
    <source>
        <dbReference type="Proteomes" id="UP001189429"/>
    </source>
</evidence>
<reference evidence="9" key="1">
    <citation type="submission" date="2023-10" db="EMBL/GenBank/DDBJ databases">
        <authorList>
            <person name="Chen Y."/>
            <person name="Shah S."/>
            <person name="Dougan E. K."/>
            <person name="Thang M."/>
            <person name="Chan C."/>
        </authorList>
    </citation>
    <scope>NUCLEOTIDE SEQUENCE [LARGE SCALE GENOMIC DNA]</scope>
</reference>
<evidence type="ECO:0000256" key="5">
    <source>
        <dbReference type="ARBA" id="ARBA00023065"/>
    </source>
</evidence>
<evidence type="ECO:0000256" key="6">
    <source>
        <dbReference type="ARBA" id="ARBA00023136"/>
    </source>
</evidence>
<dbReference type="PANTHER" id="PTHR11878">
    <property type="entry name" value="SODIUM/CALCIUM EXCHANGER"/>
    <property type="match status" value="1"/>
</dbReference>
<feature type="region of interest" description="Disordered" evidence="7">
    <location>
        <begin position="737"/>
        <end position="777"/>
    </location>
</feature>
<feature type="compositionally biased region" description="Low complexity" evidence="7">
    <location>
        <begin position="562"/>
        <end position="573"/>
    </location>
</feature>
<organism evidence="9 10">
    <name type="scientific">Prorocentrum cordatum</name>
    <dbReference type="NCBI Taxonomy" id="2364126"/>
    <lineage>
        <taxon>Eukaryota</taxon>
        <taxon>Sar</taxon>
        <taxon>Alveolata</taxon>
        <taxon>Dinophyceae</taxon>
        <taxon>Prorocentrales</taxon>
        <taxon>Prorocentraceae</taxon>
        <taxon>Prorocentrum</taxon>
    </lineage>
</organism>
<dbReference type="InterPro" id="IPR051171">
    <property type="entry name" value="CaCA"/>
</dbReference>
<dbReference type="InterPro" id="IPR004837">
    <property type="entry name" value="NaCa_Exmemb"/>
</dbReference>
<keyword evidence="6" id="KW-0472">Membrane</keyword>
<dbReference type="EMBL" id="CAUYUJ010003470">
    <property type="protein sequence ID" value="CAK0805479.1"/>
    <property type="molecule type" value="Genomic_DNA"/>
</dbReference>
<keyword evidence="2" id="KW-0813">Transport</keyword>
<evidence type="ECO:0000259" key="8">
    <source>
        <dbReference type="Pfam" id="PF01699"/>
    </source>
</evidence>
<dbReference type="Gene3D" id="1.20.1420.30">
    <property type="entry name" value="NCX, central ion-binding region"/>
    <property type="match status" value="1"/>
</dbReference>
<dbReference type="InterPro" id="IPR044880">
    <property type="entry name" value="NCX_ion-bd_dom_sf"/>
</dbReference>
<feature type="compositionally biased region" description="Low complexity" evidence="7">
    <location>
        <begin position="816"/>
        <end position="830"/>
    </location>
</feature>
<proteinExistence type="predicted"/>
<dbReference type="Pfam" id="PF01699">
    <property type="entry name" value="Na_Ca_ex"/>
    <property type="match status" value="1"/>
</dbReference>
<feature type="domain" description="Sodium/calcium exchanger membrane region" evidence="8">
    <location>
        <begin position="25"/>
        <end position="128"/>
    </location>
</feature>
<dbReference type="PRINTS" id="PR01259">
    <property type="entry name" value="NACAEXCHNGR"/>
</dbReference>
<comment type="caution">
    <text evidence="9">The sequence shown here is derived from an EMBL/GenBank/DDBJ whole genome shotgun (WGS) entry which is preliminary data.</text>
</comment>
<feature type="region of interest" description="Disordered" evidence="7">
    <location>
        <begin position="486"/>
        <end position="600"/>
    </location>
</feature>
<dbReference type="Proteomes" id="UP001189429">
    <property type="component" value="Unassembled WGS sequence"/>
</dbReference>
<keyword evidence="5" id="KW-0406">Ion transport</keyword>
<evidence type="ECO:0000313" key="9">
    <source>
        <dbReference type="EMBL" id="CAK0805479.1"/>
    </source>
</evidence>
<evidence type="ECO:0000256" key="4">
    <source>
        <dbReference type="ARBA" id="ARBA00022989"/>
    </source>
</evidence>
<dbReference type="InterPro" id="IPR004836">
    <property type="entry name" value="Na_Ca_Ex"/>
</dbReference>
<keyword evidence="3" id="KW-0812">Transmembrane</keyword>